<evidence type="ECO:0000313" key="2">
    <source>
        <dbReference type="Proteomes" id="UP000642070"/>
    </source>
</evidence>
<accession>A0A917TMZ6</accession>
<keyword evidence="2" id="KW-1185">Reference proteome</keyword>
<dbReference type="AlphaFoldDB" id="A0A917TMZ6"/>
<dbReference type="EMBL" id="BMPI01000014">
    <property type="protein sequence ID" value="GGM29669.1"/>
    <property type="molecule type" value="Genomic_DNA"/>
</dbReference>
<name>A0A917TMZ6_9ACTN</name>
<evidence type="ECO:0000313" key="1">
    <source>
        <dbReference type="EMBL" id="GGM29669.1"/>
    </source>
</evidence>
<reference evidence="1" key="1">
    <citation type="journal article" date="2014" name="Int. J. Syst. Evol. Microbiol.">
        <title>Complete genome sequence of Corynebacterium casei LMG S-19264T (=DSM 44701T), isolated from a smear-ripened cheese.</title>
        <authorList>
            <consortium name="US DOE Joint Genome Institute (JGI-PGF)"/>
            <person name="Walter F."/>
            <person name="Albersmeier A."/>
            <person name="Kalinowski J."/>
            <person name="Ruckert C."/>
        </authorList>
    </citation>
    <scope>NUCLEOTIDE SEQUENCE</scope>
    <source>
        <strain evidence="1">JCM 19831</strain>
    </source>
</reference>
<proteinExistence type="predicted"/>
<protein>
    <submittedName>
        <fullName evidence="1">Uncharacterized protein</fullName>
    </submittedName>
</protein>
<sequence length="194" mass="21855">MTRPLMNHDSEQLAAANRDRRGDGLWLAESSRFDVFFMDSYSETVDIMQLLGGSDADAPQAVENALTLVRMSGRDDVPAPFLDALSLAFLLRGWRWDRMLTDQWNALSPRPAPPPALDPGRRFDTHGWLDQRVTAMDDAQQRLVQQIYGPMRPRRIVALLEAPAVRVGAELARCWEPLPSPHRAGRDWSAHDLG</sequence>
<organism evidence="1 2">
    <name type="scientific">Dactylosporangium sucinum</name>
    <dbReference type="NCBI Taxonomy" id="1424081"/>
    <lineage>
        <taxon>Bacteria</taxon>
        <taxon>Bacillati</taxon>
        <taxon>Actinomycetota</taxon>
        <taxon>Actinomycetes</taxon>
        <taxon>Micromonosporales</taxon>
        <taxon>Micromonosporaceae</taxon>
        <taxon>Dactylosporangium</taxon>
    </lineage>
</organism>
<comment type="caution">
    <text evidence="1">The sequence shown here is derived from an EMBL/GenBank/DDBJ whole genome shotgun (WGS) entry which is preliminary data.</text>
</comment>
<reference evidence="1" key="2">
    <citation type="submission" date="2020-09" db="EMBL/GenBank/DDBJ databases">
        <authorList>
            <person name="Sun Q."/>
            <person name="Ohkuma M."/>
        </authorList>
    </citation>
    <scope>NUCLEOTIDE SEQUENCE</scope>
    <source>
        <strain evidence="1">JCM 19831</strain>
    </source>
</reference>
<dbReference type="Proteomes" id="UP000642070">
    <property type="component" value="Unassembled WGS sequence"/>
</dbReference>
<gene>
    <name evidence="1" type="ORF">GCM10007977_033710</name>
</gene>